<evidence type="ECO:0000256" key="4">
    <source>
        <dbReference type="ARBA" id="ARBA00022454"/>
    </source>
</evidence>
<dbReference type="Pfam" id="PF00125">
    <property type="entry name" value="Histone"/>
    <property type="match status" value="1"/>
</dbReference>
<keyword evidence="6" id="KW-0539">Nucleus</keyword>
<dbReference type="PROSITE" id="PS00959">
    <property type="entry name" value="HISTONE_H3_2"/>
    <property type="match status" value="1"/>
</dbReference>
<dbReference type="GO" id="GO:0046982">
    <property type="term" value="F:protein heterodimerization activity"/>
    <property type="evidence" value="ECO:0007669"/>
    <property type="project" value="InterPro"/>
</dbReference>
<dbReference type="SUPFAM" id="SSF47113">
    <property type="entry name" value="Histone-fold"/>
    <property type="match status" value="1"/>
</dbReference>
<evidence type="ECO:0000313" key="9">
    <source>
        <dbReference type="EMBL" id="KAJ1370760.1"/>
    </source>
</evidence>
<accession>A0AAD5WI60</accession>
<dbReference type="GO" id="GO:0005634">
    <property type="term" value="C:nucleus"/>
    <property type="evidence" value="ECO:0007669"/>
    <property type="project" value="UniProtKB-SubCell"/>
</dbReference>
<evidence type="ECO:0000256" key="2">
    <source>
        <dbReference type="ARBA" id="ARBA00004286"/>
    </source>
</evidence>
<evidence type="ECO:0000256" key="7">
    <source>
        <dbReference type="ARBA" id="ARBA00023269"/>
    </source>
</evidence>
<protein>
    <recommendedName>
        <fullName evidence="8">Core Histone H2A/H2B/H3 domain-containing protein</fullName>
    </recommendedName>
</protein>
<dbReference type="SMART" id="SM00428">
    <property type="entry name" value="H3"/>
    <property type="match status" value="1"/>
</dbReference>
<comment type="similarity">
    <text evidence="3">Belongs to the histone H3 family.</text>
</comment>
<dbReference type="PANTHER" id="PTHR11426">
    <property type="entry name" value="HISTONE H3"/>
    <property type="match status" value="1"/>
</dbReference>
<keyword evidence="4" id="KW-0158">Chromosome</keyword>
<dbReference type="FunFam" id="1.10.20.10:FF:000085">
    <property type="entry name" value="Histone H3.2"/>
    <property type="match status" value="1"/>
</dbReference>
<dbReference type="GO" id="GO:0003677">
    <property type="term" value="F:DNA binding"/>
    <property type="evidence" value="ECO:0007669"/>
    <property type="project" value="UniProtKB-KW"/>
</dbReference>
<evidence type="ECO:0000256" key="5">
    <source>
        <dbReference type="ARBA" id="ARBA00023125"/>
    </source>
</evidence>
<gene>
    <name evidence="9" type="ORF">KIN20_032566</name>
</gene>
<dbReference type="CDD" id="cd22911">
    <property type="entry name" value="HFD_H3"/>
    <property type="match status" value="1"/>
</dbReference>
<comment type="subcellular location">
    <subcellularLocation>
        <location evidence="2">Chromosome</location>
    </subcellularLocation>
    <subcellularLocation>
        <location evidence="1">Nucleus</location>
    </subcellularLocation>
</comment>
<dbReference type="Proteomes" id="UP001196413">
    <property type="component" value="Unassembled WGS sequence"/>
</dbReference>
<dbReference type="EMBL" id="JAHQIW010006854">
    <property type="protein sequence ID" value="KAJ1370760.1"/>
    <property type="molecule type" value="Genomic_DNA"/>
</dbReference>
<evidence type="ECO:0000259" key="8">
    <source>
        <dbReference type="Pfam" id="PF00125"/>
    </source>
</evidence>
<evidence type="ECO:0000256" key="1">
    <source>
        <dbReference type="ARBA" id="ARBA00004123"/>
    </source>
</evidence>
<name>A0AAD5WI60_PARTN</name>
<sequence length="136" mass="15637">MVRTKQTAPESIEGHSVRHLAIKKPCKLPPATGGMQEPRRYRPETVALREIRQYQKSTELIIAKLPFQRLVREIAQKFKNDLRFQPLAMMVIQEAAETYLIRFFEDTTYAPSTLCDSPSCRSTSAWHVEFAAISKL</sequence>
<feature type="domain" description="Core Histone H2A/H2B/H3" evidence="8">
    <location>
        <begin position="43"/>
        <end position="108"/>
    </location>
</feature>
<dbReference type="GO" id="GO:0030527">
    <property type="term" value="F:structural constituent of chromatin"/>
    <property type="evidence" value="ECO:0007669"/>
    <property type="project" value="InterPro"/>
</dbReference>
<evidence type="ECO:0000313" key="10">
    <source>
        <dbReference type="Proteomes" id="UP001196413"/>
    </source>
</evidence>
<evidence type="ECO:0000256" key="6">
    <source>
        <dbReference type="ARBA" id="ARBA00023242"/>
    </source>
</evidence>
<keyword evidence="5" id="KW-0238">DNA-binding</keyword>
<dbReference type="InterPro" id="IPR009072">
    <property type="entry name" value="Histone-fold"/>
</dbReference>
<keyword evidence="7" id="KW-0544">Nucleosome core</keyword>
<comment type="caution">
    <text evidence="9">The sequence shown here is derived from an EMBL/GenBank/DDBJ whole genome shotgun (WGS) entry which is preliminary data.</text>
</comment>
<dbReference type="PRINTS" id="PR00622">
    <property type="entry name" value="HISTONEH3"/>
</dbReference>
<evidence type="ECO:0000256" key="3">
    <source>
        <dbReference type="ARBA" id="ARBA00010343"/>
    </source>
</evidence>
<dbReference type="GO" id="GO:0000786">
    <property type="term" value="C:nucleosome"/>
    <property type="evidence" value="ECO:0007669"/>
    <property type="project" value="UniProtKB-KW"/>
</dbReference>
<organism evidence="9 10">
    <name type="scientific">Parelaphostrongylus tenuis</name>
    <name type="common">Meningeal worm</name>
    <dbReference type="NCBI Taxonomy" id="148309"/>
    <lineage>
        <taxon>Eukaryota</taxon>
        <taxon>Metazoa</taxon>
        <taxon>Ecdysozoa</taxon>
        <taxon>Nematoda</taxon>
        <taxon>Chromadorea</taxon>
        <taxon>Rhabditida</taxon>
        <taxon>Rhabditina</taxon>
        <taxon>Rhabditomorpha</taxon>
        <taxon>Strongyloidea</taxon>
        <taxon>Metastrongylidae</taxon>
        <taxon>Parelaphostrongylus</taxon>
    </lineage>
</organism>
<dbReference type="InterPro" id="IPR007125">
    <property type="entry name" value="H2A/H2B/H3"/>
</dbReference>
<keyword evidence="10" id="KW-1185">Reference proteome</keyword>
<reference evidence="9" key="1">
    <citation type="submission" date="2021-06" db="EMBL/GenBank/DDBJ databases">
        <title>Parelaphostrongylus tenuis whole genome reference sequence.</title>
        <authorList>
            <person name="Garwood T.J."/>
            <person name="Larsen P.A."/>
            <person name="Fountain-Jones N.M."/>
            <person name="Garbe J.R."/>
            <person name="Macchietto M.G."/>
            <person name="Kania S.A."/>
            <person name="Gerhold R.W."/>
            <person name="Richards J.E."/>
            <person name="Wolf T.M."/>
        </authorList>
    </citation>
    <scope>NUCLEOTIDE SEQUENCE</scope>
    <source>
        <strain evidence="9">MNPRO001-30</strain>
        <tissue evidence="9">Meninges</tissue>
    </source>
</reference>
<dbReference type="AlphaFoldDB" id="A0AAD5WI60"/>
<proteinExistence type="inferred from homology"/>
<dbReference type="InterPro" id="IPR000164">
    <property type="entry name" value="Histone_H3/CENP-A"/>
</dbReference>
<dbReference type="Gene3D" id="1.10.20.10">
    <property type="entry name" value="Histone, subunit A"/>
    <property type="match status" value="1"/>
</dbReference>